<dbReference type="SMART" id="SM00382">
    <property type="entry name" value="AAA"/>
    <property type="match status" value="1"/>
</dbReference>
<dbReference type="PANTHER" id="PTHR24220">
    <property type="entry name" value="IMPORT ATP-BINDING PROTEIN"/>
    <property type="match status" value="1"/>
</dbReference>
<dbReference type="EMBL" id="MHKE01000005">
    <property type="protein sequence ID" value="OGY84669.1"/>
    <property type="molecule type" value="Genomic_DNA"/>
</dbReference>
<dbReference type="CDD" id="cd03255">
    <property type="entry name" value="ABC_MJ0796_LolCDE_FtsE"/>
    <property type="match status" value="1"/>
</dbReference>
<organism evidence="5 6">
    <name type="scientific">Candidatus Kerfeldbacteria bacterium RIFCSPLOWO2_01_FULL_48_11</name>
    <dbReference type="NCBI Taxonomy" id="1798543"/>
    <lineage>
        <taxon>Bacteria</taxon>
        <taxon>Candidatus Kerfeldiibacteriota</taxon>
    </lineage>
</organism>
<protein>
    <recommendedName>
        <fullName evidence="4">ABC transporter domain-containing protein</fullName>
    </recommendedName>
</protein>
<dbReference type="InterPro" id="IPR003593">
    <property type="entry name" value="AAA+_ATPase"/>
</dbReference>
<dbReference type="GO" id="GO:0098796">
    <property type="term" value="C:membrane protein complex"/>
    <property type="evidence" value="ECO:0007669"/>
    <property type="project" value="UniProtKB-ARBA"/>
</dbReference>
<dbReference type="STRING" id="1798543.A2898_01000"/>
<dbReference type="Gene3D" id="3.40.50.300">
    <property type="entry name" value="P-loop containing nucleotide triphosphate hydrolases"/>
    <property type="match status" value="1"/>
</dbReference>
<dbReference type="PANTHER" id="PTHR24220:SF692">
    <property type="entry name" value="ABC TRANSPORTER DOMAIN-CONTAINING PROTEIN"/>
    <property type="match status" value="1"/>
</dbReference>
<dbReference type="PROSITE" id="PS50893">
    <property type="entry name" value="ABC_TRANSPORTER_2"/>
    <property type="match status" value="1"/>
</dbReference>
<dbReference type="AlphaFoldDB" id="A0A1G2B7T0"/>
<dbReference type="SUPFAM" id="SSF52540">
    <property type="entry name" value="P-loop containing nucleoside triphosphate hydrolases"/>
    <property type="match status" value="1"/>
</dbReference>
<dbReference type="InterPro" id="IPR015854">
    <property type="entry name" value="ABC_transpr_LolD-like"/>
</dbReference>
<dbReference type="GO" id="GO:0005524">
    <property type="term" value="F:ATP binding"/>
    <property type="evidence" value="ECO:0007669"/>
    <property type="project" value="UniProtKB-KW"/>
</dbReference>
<gene>
    <name evidence="5" type="ORF">A2898_01000</name>
</gene>
<keyword evidence="3" id="KW-0067">ATP-binding</keyword>
<evidence type="ECO:0000256" key="2">
    <source>
        <dbReference type="ARBA" id="ARBA00022741"/>
    </source>
</evidence>
<dbReference type="InterPro" id="IPR003439">
    <property type="entry name" value="ABC_transporter-like_ATP-bd"/>
</dbReference>
<dbReference type="PROSITE" id="PS00211">
    <property type="entry name" value="ABC_TRANSPORTER_1"/>
    <property type="match status" value="1"/>
</dbReference>
<dbReference type="InterPro" id="IPR017911">
    <property type="entry name" value="MacB-like_ATP-bd"/>
</dbReference>
<dbReference type="GO" id="GO:0022857">
    <property type="term" value="F:transmembrane transporter activity"/>
    <property type="evidence" value="ECO:0007669"/>
    <property type="project" value="TreeGrafter"/>
</dbReference>
<name>A0A1G2B7T0_9BACT</name>
<dbReference type="GO" id="GO:0016887">
    <property type="term" value="F:ATP hydrolysis activity"/>
    <property type="evidence" value="ECO:0007669"/>
    <property type="project" value="InterPro"/>
</dbReference>
<evidence type="ECO:0000313" key="6">
    <source>
        <dbReference type="Proteomes" id="UP000179164"/>
    </source>
</evidence>
<proteinExistence type="predicted"/>
<sequence>MNNAIARTINLQKTYSPGKHNEVKALKGVSTEFNSGEFIGVIGPSGSGKSTFMHLLGTLDSPTSGDVEIGGKSLTKLSDNERADLRAKELGFIFQGFNLLSTLTAIENVMLAGDYAGLSPKTTCERAESLLKEVGLDERFDHTPAELSGGEQQRVAIARSLMNDGRLILADEPTGELDTKNSETIVQLLKDLVKRKQKTIVMVTHNENLTRFCDRVIKIVDGRLAS</sequence>
<dbReference type="GO" id="GO:0005886">
    <property type="term" value="C:plasma membrane"/>
    <property type="evidence" value="ECO:0007669"/>
    <property type="project" value="TreeGrafter"/>
</dbReference>
<dbReference type="Pfam" id="PF00005">
    <property type="entry name" value="ABC_tran"/>
    <property type="match status" value="1"/>
</dbReference>
<keyword evidence="1" id="KW-0813">Transport</keyword>
<accession>A0A1G2B7T0</accession>
<evidence type="ECO:0000259" key="4">
    <source>
        <dbReference type="PROSITE" id="PS50893"/>
    </source>
</evidence>
<evidence type="ECO:0000256" key="1">
    <source>
        <dbReference type="ARBA" id="ARBA00022448"/>
    </source>
</evidence>
<dbReference type="InterPro" id="IPR027417">
    <property type="entry name" value="P-loop_NTPase"/>
</dbReference>
<evidence type="ECO:0000313" key="5">
    <source>
        <dbReference type="EMBL" id="OGY84669.1"/>
    </source>
</evidence>
<reference evidence="5 6" key="1">
    <citation type="journal article" date="2016" name="Nat. Commun.">
        <title>Thousands of microbial genomes shed light on interconnected biogeochemical processes in an aquifer system.</title>
        <authorList>
            <person name="Anantharaman K."/>
            <person name="Brown C.T."/>
            <person name="Hug L.A."/>
            <person name="Sharon I."/>
            <person name="Castelle C.J."/>
            <person name="Probst A.J."/>
            <person name="Thomas B.C."/>
            <person name="Singh A."/>
            <person name="Wilkins M.J."/>
            <person name="Karaoz U."/>
            <person name="Brodie E.L."/>
            <person name="Williams K.H."/>
            <person name="Hubbard S.S."/>
            <person name="Banfield J.F."/>
        </authorList>
    </citation>
    <scope>NUCLEOTIDE SEQUENCE [LARGE SCALE GENOMIC DNA]</scope>
</reference>
<dbReference type="InterPro" id="IPR017871">
    <property type="entry name" value="ABC_transporter-like_CS"/>
</dbReference>
<keyword evidence="2" id="KW-0547">Nucleotide-binding</keyword>
<feature type="domain" description="ABC transporter" evidence="4">
    <location>
        <begin position="6"/>
        <end position="225"/>
    </location>
</feature>
<dbReference type="Proteomes" id="UP000179164">
    <property type="component" value="Unassembled WGS sequence"/>
</dbReference>
<evidence type="ECO:0000256" key="3">
    <source>
        <dbReference type="ARBA" id="ARBA00022840"/>
    </source>
</evidence>
<dbReference type="FunFam" id="3.40.50.300:FF:000032">
    <property type="entry name" value="Export ABC transporter ATP-binding protein"/>
    <property type="match status" value="1"/>
</dbReference>
<comment type="caution">
    <text evidence="5">The sequence shown here is derived from an EMBL/GenBank/DDBJ whole genome shotgun (WGS) entry which is preliminary data.</text>
</comment>